<accession>A0A1Y1K306</accession>
<feature type="region of interest" description="Disordered" evidence="2">
    <location>
        <begin position="204"/>
        <end position="240"/>
    </location>
</feature>
<dbReference type="PANTHER" id="PTHR11505">
    <property type="entry name" value="L1 TRANSPOSABLE ELEMENT-RELATED"/>
    <property type="match status" value="1"/>
</dbReference>
<dbReference type="EMBL" id="GEZM01094173">
    <property type="protein sequence ID" value="JAV55842.1"/>
    <property type="molecule type" value="Transcribed_RNA"/>
</dbReference>
<name>A0A1Y1K306_PHOPY</name>
<dbReference type="Gene3D" id="3.30.70.1820">
    <property type="entry name" value="L1 transposable element, RRM domain"/>
    <property type="match status" value="1"/>
</dbReference>
<evidence type="ECO:0000256" key="1">
    <source>
        <dbReference type="SAM" id="Coils"/>
    </source>
</evidence>
<dbReference type="InterPro" id="IPR004244">
    <property type="entry name" value="Transposase_22"/>
</dbReference>
<feature type="coiled-coil region" evidence="1">
    <location>
        <begin position="27"/>
        <end position="61"/>
    </location>
</feature>
<evidence type="ECO:0000313" key="3">
    <source>
        <dbReference type="EMBL" id="JAV55842.1"/>
    </source>
</evidence>
<sequence length="240" mass="28293">MEESNMEKIENMFAEIANKLTGMDDKFERLINENTAMKEQNRLMKEKILHQDRKIDSLEREIRRKNIIIKGVEDIINERAEDTRDKVTKLMQDIGVEMDEKNDIDEIRRIGKFKNQYKRPIIIKLTSGMKKTQILHSSKNLKGSNIWIDEDYSREILEERKMLIPHMKEAKQKGYKTQMKYNKLIINGEMYGIEELSSSHITEGGERMNFAKRTVSERSPTGDSYMEQSRKVTRTSTPKN</sequence>
<dbReference type="AlphaFoldDB" id="A0A1Y1K306"/>
<dbReference type="EMBL" id="GEZM01094174">
    <property type="protein sequence ID" value="JAV55840.1"/>
    <property type="molecule type" value="Transcribed_RNA"/>
</dbReference>
<keyword evidence="1" id="KW-0175">Coiled coil</keyword>
<organism evidence="3">
    <name type="scientific">Photinus pyralis</name>
    <name type="common">Common eastern firefly</name>
    <name type="synonym">Lampyris pyralis</name>
    <dbReference type="NCBI Taxonomy" id="7054"/>
    <lineage>
        <taxon>Eukaryota</taxon>
        <taxon>Metazoa</taxon>
        <taxon>Ecdysozoa</taxon>
        <taxon>Arthropoda</taxon>
        <taxon>Hexapoda</taxon>
        <taxon>Insecta</taxon>
        <taxon>Pterygota</taxon>
        <taxon>Neoptera</taxon>
        <taxon>Endopterygota</taxon>
        <taxon>Coleoptera</taxon>
        <taxon>Polyphaga</taxon>
        <taxon>Elateriformia</taxon>
        <taxon>Elateroidea</taxon>
        <taxon>Lampyridae</taxon>
        <taxon>Lampyrinae</taxon>
        <taxon>Photinus</taxon>
    </lineage>
</organism>
<protein>
    <submittedName>
        <fullName evidence="3">Uncharacterized protein</fullName>
    </submittedName>
</protein>
<reference evidence="3" key="1">
    <citation type="journal article" date="2016" name="Sci. Rep.">
        <title>Molecular characterization of firefly nuptial gifts: a multi-omics approach sheds light on postcopulatory sexual selection.</title>
        <authorList>
            <person name="Al-Wathiqui N."/>
            <person name="Fallon T.R."/>
            <person name="South A."/>
            <person name="Weng J.K."/>
            <person name="Lewis S.M."/>
        </authorList>
    </citation>
    <scope>NUCLEOTIDE SEQUENCE</scope>
</reference>
<proteinExistence type="predicted"/>
<evidence type="ECO:0000256" key="2">
    <source>
        <dbReference type="SAM" id="MobiDB-lite"/>
    </source>
</evidence>